<dbReference type="HOGENOM" id="CLU_1575334_0_0_9"/>
<dbReference type="AlphaFoldDB" id="J8AB23"/>
<proteinExistence type="predicted"/>
<evidence type="ECO:0000313" key="1">
    <source>
        <dbReference type="EMBL" id="EJQ45761.1"/>
    </source>
</evidence>
<accession>J8AB23</accession>
<dbReference type="RefSeq" id="WP_002199916.1">
    <property type="nucleotide sequence ID" value="NZ_JH791996.1"/>
</dbReference>
<dbReference type="PATRIC" id="fig|1053189.3.peg.2172"/>
<comment type="caution">
    <text evidence="1">The sequence shown here is derived from an EMBL/GenBank/DDBJ whole genome shotgun (WGS) entry which is preliminary data.</text>
</comment>
<dbReference type="Proteomes" id="UP000006600">
    <property type="component" value="Unassembled WGS sequence"/>
</dbReference>
<organism evidence="1 2">
    <name type="scientific">Bacillus cereus BAG5X1-1</name>
    <dbReference type="NCBI Taxonomy" id="1053189"/>
    <lineage>
        <taxon>Bacteria</taxon>
        <taxon>Bacillati</taxon>
        <taxon>Bacillota</taxon>
        <taxon>Bacilli</taxon>
        <taxon>Bacillales</taxon>
        <taxon>Bacillaceae</taxon>
        <taxon>Bacillus</taxon>
        <taxon>Bacillus cereus group</taxon>
    </lineage>
</organism>
<gene>
    <name evidence="1" type="ORF">IEE_02139</name>
</gene>
<dbReference type="EMBL" id="AHDJ01000023">
    <property type="protein sequence ID" value="EJQ45761.1"/>
    <property type="molecule type" value="Genomic_DNA"/>
</dbReference>
<protein>
    <submittedName>
        <fullName evidence="1">Uncharacterized protein</fullName>
    </submittedName>
</protein>
<sequence length="175" mass="20495">MRSLQVDTEKLGNLISKFERKVDEVPKGTGNTVKDVDSKNLLPNEGDIGTYKDLIKAGSPSDDITPHHVPSKEFLVRKLEWDSKKVKNDGMAMNVEQPKTGGRHRRTETYGRNMTNEEKAYYYSLESRDALAFDLLNLRKIYIEYNVYKEILPNLREYARQAREDYYKKELKKEW</sequence>
<name>J8AB23_BACCE</name>
<reference evidence="1 2" key="1">
    <citation type="submission" date="2012-04" db="EMBL/GenBank/DDBJ databases">
        <title>The Genome Sequence of Bacillus cereus BAG5X1-1.</title>
        <authorList>
            <consortium name="The Broad Institute Genome Sequencing Platform"/>
            <consortium name="The Broad Institute Genome Sequencing Center for Infectious Disease"/>
            <person name="Feldgarden M."/>
            <person name="Van der Auwera G.A."/>
            <person name="Mahillon J."/>
            <person name="Duprez V."/>
            <person name="Timmery S."/>
            <person name="Mattelet C."/>
            <person name="Dierick K."/>
            <person name="Sun M."/>
            <person name="Yu Z."/>
            <person name="Zhu L."/>
            <person name="Hu X."/>
            <person name="Shank E.B."/>
            <person name="Swiecicka I."/>
            <person name="Hansen B.M."/>
            <person name="Andrup L."/>
            <person name="Young S.K."/>
            <person name="Zeng Q."/>
            <person name="Gargeya S."/>
            <person name="Fitzgerald M."/>
            <person name="Haas B."/>
            <person name="Abouelleil A."/>
            <person name="Alvarado L."/>
            <person name="Arachchi H.M."/>
            <person name="Berlin A."/>
            <person name="Chapman S.B."/>
            <person name="Goldberg J."/>
            <person name="Griggs A."/>
            <person name="Gujja S."/>
            <person name="Hansen M."/>
            <person name="Howarth C."/>
            <person name="Imamovic A."/>
            <person name="Larimer J."/>
            <person name="McCowen C."/>
            <person name="Montmayeur A."/>
            <person name="Murphy C."/>
            <person name="Neiman D."/>
            <person name="Pearson M."/>
            <person name="Priest M."/>
            <person name="Roberts A."/>
            <person name="Saif S."/>
            <person name="Shea T."/>
            <person name="Sisk P."/>
            <person name="Sykes S."/>
            <person name="Wortman J."/>
            <person name="Nusbaum C."/>
            <person name="Birren B."/>
        </authorList>
    </citation>
    <scope>NUCLEOTIDE SEQUENCE [LARGE SCALE GENOMIC DNA]</scope>
    <source>
        <strain evidence="1 2">BAG5X1-1</strain>
    </source>
</reference>
<evidence type="ECO:0000313" key="2">
    <source>
        <dbReference type="Proteomes" id="UP000006600"/>
    </source>
</evidence>